<comment type="caution">
    <text evidence="1">The sequence shown here is derived from an EMBL/GenBank/DDBJ whole genome shotgun (WGS) entry which is preliminary data.</text>
</comment>
<organism evidence="1 2">
    <name type="scientific">Enterococcus larvae</name>
    <dbReference type="NCBI Taxonomy" id="2794352"/>
    <lineage>
        <taxon>Bacteria</taxon>
        <taxon>Bacillati</taxon>
        <taxon>Bacillota</taxon>
        <taxon>Bacilli</taxon>
        <taxon>Lactobacillales</taxon>
        <taxon>Enterococcaceae</taxon>
        <taxon>Enterococcus</taxon>
    </lineage>
</organism>
<reference evidence="1 2" key="1">
    <citation type="submission" date="2020-12" db="EMBL/GenBank/DDBJ databases">
        <title>Vagococcus allomyrinae sp. nov. and Enterococcus lavae sp. nov., isolated from the larvae of Allomyrina dichotoma.</title>
        <authorList>
            <person name="Lee S.D."/>
        </authorList>
    </citation>
    <scope>NUCLEOTIDE SEQUENCE [LARGE SCALE GENOMIC DNA]</scope>
    <source>
        <strain evidence="1 2">BWM-S5</strain>
    </source>
</reference>
<evidence type="ECO:0000313" key="2">
    <source>
        <dbReference type="Proteomes" id="UP000673375"/>
    </source>
</evidence>
<proteinExistence type="predicted"/>
<gene>
    <name evidence="1" type="ORF">I6N96_10840</name>
</gene>
<name>A0ABS4CLC6_9ENTE</name>
<dbReference type="EMBL" id="JAEDXU010000005">
    <property type="protein sequence ID" value="MBP1046762.1"/>
    <property type="molecule type" value="Genomic_DNA"/>
</dbReference>
<dbReference type="InterPro" id="IPR046553">
    <property type="entry name" value="DUF6707"/>
</dbReference>
<sequence length="182" mass="21152">MNDLINHIIDTIDKKGVQRNCKKILKKCSFKSSKDLGNITELAVWLYVYEFYDQAISVCDLVKDVPFTGDYTLWGNIDSALCIKARILRLRGRNKDSAEIIRLINEHRSPELYKNLVDWFEKDIDSAIKNNLENNWKADVRQGRLLKLEAAIQYREAGGFPISDKKFEDIIREMVDILAVER</sequence>
<keyword evidence="2" id="KW-1185">Reference proteome</keyword>
<dbReference type="Pfam" id="PF20453">
    <property type="entry name" value="DUF6707"/>
    <property type="match status" value="1"/>
</dbReference>
<dbReference type="RefSeq" id="WP_209557562.1">
    <property type="nucleotide sequence ID" value="NZ_JAEDXU010000005.1"/>
</dbReference>
<protein>
    <submittedName>
        <fullName evidence="1">Uncharacterized protein</fullName>
    </submittedName>
</protein>
<accession>A0ABS4CLC6</accession>
<evidence type="ECO:0000313" key="1">
    <source>
        <dbReference type="EMBL" id="MBP1046762.1"/>
    </source>
</evidence>
<dbReference type="Proteomes" id="UP000673375">
    <property type="component" value="Unassembled WGS sequence"/>
</dbReference>